<keyword evidence="1" id="KW-0328">Glycosyltransferase</keyword>
<protein>
    <submittedName>
        <fullName evidence="4">Glycosyl transferase-like protein</fullName>
    </submittedName>
</protein>
<dbReference type="GO" id="GO:0016757">
    <property type="term" value="F:glycosyltransferase activity"/>
    <property type="evidence" value="ECO:0007669"/>
    <property type="project" value="UniProtKB-KW"/>
</dbReference>
<dbReference type="EMBL" id="QFYS01000001">
    <property type="protein sequence ID" value="RAK68550.1"/>
    <property type="molecule type" value="Genomic_DNA"/>
</dbReference>
<dbReference type="Proteomes" id="UP000249524">
    <property type="component" value="Unassembled WGS sequence"/>
</dbReference>
<evidence type="ECO:0000256" key="1">
    <source>
        <dbReference type="ARBA" id="ARBA00022676"/>
    </source>
</evidence>
<sequence>MSNVAIQLNTEPYDASIPRPMGRNSAGEGFLRGFLKYADVERFHFWNAFDQDQAELDALLDRLGPLDRPVNWLGKADRHRLAEAGGLYIPTPEMKTEAWARRAIGGHAYSLTGVTHTIAETYIMDEIAALLLAPLEPWDALICTSDPGRRAVEALLEGVAGYVHERFGATRIPPAQLVTIPLGIHTGDFHRDPGVRRRWRERLGIPDDAPVALHLGRFSVKTKMHPGPMGLALQESAQRLGRPVYWIMFGGARKTEDEEAFLAAAAAACPDVRIRLAGDTLAATRDEIVSAADVFLSLSDNVQETFGLTPVEAMAAGLPCVVSDWDGYRDTVRHGVDGFRIRTLGPRPGLGADLAYGYALRMMGYEAYAGAAALFTAVDVGDAAEALTTLFADPALRQRMGAAGQARAREVFDWRVVIPQYQALWAELARRRAAASIQPPTENPYRPDPFRMFAAYPSTTLSTDDEVVLSRPFAEGEAAALLDLPAVRQTAARLPTPDEVEALTAALALAPRSVGELLAEAPPERRAFLERGLLWMAKFGILRLRVTMPRT</sequence>
<dbReference type="Gene3D" id="3.40.50.2000">
    <property type="entry name" value="Glycogen Phosphorylase B"/>
    <property type="match status" value="1"/>
</dbReference>
<dbReference type="RefSeq" id="WP_111274042.1">
    <property type="nucleotide sequence ID" value="NZ_QFYS01000001.1"/>
</dbReference>
<reference evidence="4 5" key="1">
    <citation type="submission" date="2018-05" db="EMBL/GenBank/DDBJ databases">
        <authorList>
            <person name="Lanie J.A."/>
            <person name="Ng W.-L."/>
            <person name="Kazmierczak K.M."/>
            <person name="Andrzejewski T.M."/>
            <person name="Davidsen T.M."/>
            <person name="Wayne K.J."/>
            <person name="Tettelin H."/>
            <person name="Glass J.I."/>
            <person name="Rusch D."/>
            <person name="Podicherti R."/>
            <person name="Tsui H.-C.T."/>
            <person name="Winkler M.E."/>
        </authorList>
    </citation>
    <scope>NUCLEOTIDE SEQUENCE [LARGE SCALE GENOMIC DNA]</scope>
    <source>
        <strain evidence="4 5">BUT-10</strain>
    </source>
</reference>
<dbReference type="Pfam" id="PF00534">
    <property type="entry name" value="Glycos_transf_1"/>
    <property type="match status" value="1"/>
</dbReference>
<name>A0A328BME7_9CAUL</name>
<feature type="domain" description="Glycosyl transferase family 1" evidence="3">
    <location>
        <begin position="196"/>
        <end position="340"/>
    </location>
</feature>
<comment type="caution">
    <text evidence="4">The sequence shown here is derived from an EMBL/GenBank/DDBJ whole genome shotgun (WGS) entry which is preliminary data.</text>
</comment>
<accession>A0A328BME7</accession>
<dbReference type="CDD" id="cd03801">
    <property type="entry name" value="GT4_PimA-like"/>
    <property type="match status" value="1"/>
</dbReference>
<proteinExistence type="predicted"/>
<evidence type="ECO:0000313" key="5">
    <source>
        <dbReference type="Proteomes" id="UP000249524"/>
    </source>
</evidence>
<dbReference type="PANTHER" id="PTHR12526">
    <property type="entry name" value="GLYCOSYLTRANSFERASE"/>
    <property type="match status" value="1"/>
</dbReference>
<evidence type="ECO:0000259" key="3">
    <source>
        <dbReference type="Pfam" id="PF00534"/>
    </source>
</evidence>
<dbReference type="OrthoDB" id="5490290at2"/>
<gene>
    <name evidence="4" type="ORF">DJ019_00540</name>
</gene>
<dbReference type="PANTHER" id="PTHR12526:SF510">
    <property type="entry name" value="D-INOSITOL 3-PHOSPHATE GLYCOSYLTRANSFERASE"/>
    <property type="match status" value="1"/>
</dbReference>
<keyword evidence="2 4" id="KW-0808">Transferase</keyword>
<dbReference type="AlphaFoldDB" id="A0A328BME7"/>
<evidence type="ECO:0000313" key="4">
    <source>
        <dbReference type="EMBL" id="RAK68550.1"/>
    </source>
</evidence>
<dbReference type="InterPro" id="IPR001296">
    <property type="entry name" value="Glyco_trans_1"/>
</dbReference>
<evidence type="ECO:0000256" key="2">
    <source>
        <dbReference type="ARBA" id="ARBA00022679"/>
    </source>
</evidence>
<dbReference type="SUPFAM" id="SSF53756">
    <property type="entry name" value="UDP-Glycosyltransferase/glycogen phosphorylase"/>
    <property type="match status" value="1"/>
</dbReference>
<keyword evidence="5" id="KW-1185">Reference proteome</keyword>
<organism evidence="4 5">
    <name type="scientific">Phenylobacterium kunshanense</name>
    <dbReference type="NCBI Taxonomy" id="1445034"/>
    <lineage>
        <taxon>Bacteria</taxon>
        <taxon>Pseudomonadati</taxon>
        <taxon>Pseudomonadota</taxon>
        <taxon>Alphaproteobacteria</taxon>
        <taxon>Caulobacterales</taxon>
        <taxon>Caulobacteraceae</taxon>
        <taxon>Phenylobacterium</taxon>
    </lineage>
</organism>